<name>A0ABQ6DXW5_9GAMM</name>
<dbReference type="RefSeq" id="WP_284203061.1">
    <property type="nucleotide sequence ID" value="NZ_BSPQ01000002.1"/>
</dbReference>
<evidence type="ECO:0000313" key="1">
    <source>
        <dbReference type="EMBL" id="GLS89937.1"/>
    </source>
</evidence>
<reference evidence="2" key="1">
    <citation type="journal article" date="2019" name="Int. J. Syst. Evol. Microbiol.">
        <title>The Global Catalogue of Microorganisms (GCM) 10K type strain sequencing project: providing services to taxonomists for standard genome sequencing and annotation.</title>
        <authorList>
            <consortium name="The Broad Institute Genomics Platform"/>
            <consortium name="The Broad Institute Genome Sequencing Center for Infectious Disease"/>
            <person name="Wu L."/>
            <person name="Ma J."/>
        </authorList>
    </citation>
    <scope>NUCLEOTIDE SEQUENCE [LARGE SCALE GENOMIC DNA]</scope>
    <source>
        <strain evidence="2">NBRC 103166</strain>
    </source>
</reference>
<accession>A0ABQ6DXW5</accession>
<comment type="caution">
    <text evidence="1">The sequence shown here is derived from an EMBL/GenBank/DDBJ whole genome shotgun (WGS) entry which is preliminary data.</text>
</comment>
<gene>
    <name evidence="1" type="ORF">GCM10007916_10040</name>
</gene>
<dbReference type="Proteomes" id="UP001157353">
    <property type="component" value="Unassembled WGS sequence"/>
</dbReference>
<evidence type="ECO:0000313" key="2">
    <source>
        <dbReference type="Proteomes" id="UP001157353"/>
    </source>
</evidence>
<proteinExistence type="predicted"/>
<organism evidence="1 2">
    <name type="scientific">Psychromonas marina</name>
    <dbReference type="NCBI Taxonomy" id="88364"/>
    <lineage>
        <taxon>Bacteria</taxon>
        <taxon>Pseudomonadati</taxon>
        <taxon>Pseudomonadota</taxon>
        <taxon>Gammaproteobacteria</taxon>
        <taxon>Alteromonadales</taxon>
        <taxon>Psychromonadaceae</taxon>
        <taxon>Psychromonas</taxon>
    </lineage>
</organism>
<keyword evidence="2" id="KW-1185">Reference proteome</keyword>
<sequence>MKIHALQKNIVSGNQEFPIYIGFLTAQELLSVAEVPNFKDDTHNIDIASNVLAPPVQQWQRPLIKANKDRITATFNGTGEFMPNPVLLSERCVGNPPKIQVEQMKSAAGIATDIIEIDIPLPSSQKDFPLWIIDGQHRITGLGDSKCVQRDNPIPVVLLLNNGGQFYNGRNLAKIFAQVTTEATPLASLHKEWLTFAFHLDGYTKNSPSHKSMEAVATLCKQSLNSFTNKPNGFHDDIRFNDFLPTSPKYLGHQYDCKYLSKLISDNYYSESILTNELKPAELANQISMAFDELKKCVKLPQEKSVFFGTGDYCHKIMCDAFIVGVLSYLANRNSAPDSDEWEDLLLSLNFNTTDWNFSQYVKKGTRWVEKSKKLAIGVFKSIFEQGSLPAKVYDIWDYLSGDQLFIEIESKHINQNGKAIQKNSSTTRVERGAKKTIPMASRKYFKITKKSLSAMHFVIVDSKSSVADAIKFKPTGEYLKLPKVDLNKPSQDPLCLTIKFTLYGGNEEEINITLRDWK</sequence>
<evidence type="ECO:0008006" key="3">
    <source>
        <dbReference type="Google" id="ProtNLM"/>
    </source>
</evidence>
<protein>
    <recommendedName>
        <fullName evidence="3">DGQHR domain-containing protein</fullName>
    </recommendedName>
</protein>
<dbReference type="EMBL" id="BSPQ01000002">
    <property type="protein sequence ID" value="GLS89937.1"/>
    <property type="molecule type" value="Genomic_DNA"/>
</dbReference>